<evidence type="ECO:0000313" key="1">
    <source>
        <dbReference type="EMBL" id="MEB3371920.1"/>
    </source>
</evidence>
<name>A0ABU6AK77_9PSEU</name>
<organism evidence="1 2">
    <name type="scientific">Saccharopolyspora mangrovi</name>
    <dbReference type="NCBI Taxonomy" id="3082379"/>
    <lineage>
        <taxon>Bacteria</taxon>
        <taxon>Bacillati</taxon>
        <taxon>Actinomycetota</taxon>
        <taxon>Actinomycetes</taxon>
        <taxon>Pseudonocardiales</taxon>
        <taxon>Pseudonocardiaceae</taxon>
        <taxon>Saccharopolyspora</taxon>
    </lineage>
</organism>
<sequence length="213" mass="24007">MSADEALYFNANISFWARWVGSEAAPPALLDVAKTGILHRAETVSSRHRLTAAERLKGELNTALLNWETVASSSVQARGYCVSIDVVPELLAIVEEHQESVRQRIVLSSQELRRRHQQDEMSSIILDPLRATASWLRDNQDKPEAAVKVAQNFQELRDILAPEIQPDSAGKLVDEFLTEADDAVRSRTARLLRNFFYKHERGDLAARLPSFDE</sequence>
<dbReference type="RefSeq" id="WP_324269346.1">
    <property type="nucleotide sequence ID" value="NZ_JAWLNX010000034.1"/>
</dbReference>
<comment type="caution">
    <text evidence="1">The sequence shown here is derived from an EMBL/GenBank/DDBJ whole genome shotgun (WGS) entry which is preliminary data.</text>
</comment>
<dbReference type="EMBL" id="JAWLNX010000034">
    <property type="protein sequence ID" value="MEB3371920.1"/>
    <property type="molecule type" value="Genomic_DNA"/>
</dbReference>
<keyword evidence="2" id="KW-1185">Reference proteome</keyword>
<evidence type="ECO:0008006" key="3">
    <source>
        <dbReference type="Google" id="ProtNLM"/>
    </source>
</evidence>
<evidence type="ECO:0000313" key="2">
    <source>
        <dbReference type="Proteomes" id="UP001327093"/>
    </source>
</evidence>
<proteinExistence type="predicted"/>
<dbReference type="Proteomes" id="UP001327093">
    <property type="component" value="Unassembled WGS sequence"/>
</dbReference>
<reference evidence="1 2" key="1">
    <citation type="submission" date="2023-10" db="EMBL/GenBank/DDBJ databases">
        <title>Saccharopolyspora sp. nov., isolated from mangrove soil.</title>
        <authorList>
            <person name="Lu Y."/>
            <person name="Liu W."/>
        </authorList>
    </citation>
    <scope>NUCLEOTIDE SEQUENCE [LARGE SCALE GENOMIC DNA]</scope>
    <source>
        <strain evidence="1 2">S2-29</strain>
    </source>
</reference>
<protein>
    <recommendedName>
        <fullName evidence="3">DUF3322 domain-containing protein</fullName>
    </recommendedName>
</protein>
<gene>
    <name evidence="1" type="ORF">R4I43_31425</name>
</gene>
<accession>A0ABU6AK77</accession>